<accession>A0A4Q7E145</accession>
<reference evidence="1 2" key="1">
    <citation type="submission" date="2019-01" db="EMBL/GenBank/DDBJ databases">
        <title>Colonization of the human gut by bovine bacteria present in Parmesan cheese.</title>
        <authorList>
            <person name="Lugli G.A."/>
            <person name="Milani C."/>
        </authorList>
    </citation>
    <scope>NUCLEOTIDE SEQUENCE [LARGE SCALE GENOMIC DNA]</scope>
    <source>
        <strain evidence="1 2">LDELB18P1</strain>
    </source>
</reference>
<protein>
    <submittedName>
        <fullName evidence="1">Uncharacterized protein</fullName>
    </submittedName>
</protein>
<name>A0A4Q7E145_9LACO</name>
<dbReference type="EMBL" id="SETJ01000012">
    <property type="protein sequence ID" value="RZM17330.1"/>
    <property type="molecule type" value="Genomic_DNA"/>
</dbReference>
<sequence>MSISDERIDQSGIPLDLRSPHIRRSSITLQSLKNFSTERAILGSFSVSNDGKLGIAQAFRLILMMFWST</sequence>
<comment type="caution">
    <text evidence="1">The sequence shown here is derived from an EMBL/GenBank/DDBJ whole genome shotgun (WGS) entry which is preliminary data.</text>
</comment>
<dbReference type="Proteomes" id="UP000292818">
    <property type="component" value="Unassembled WGS sequence"/>
</dbReference>
<dbReference type="AlphaFoldDB" id="A0A4Q7E145"/>
<gene>
    <name evidence="1" type="ORF">LDELB18P1_0216</name>
</gene>
<organism evidence="1 2">
    <name type="scientific">Lactobacillus delbrueckii</name>
    <dbReference type="NCBI Taxonomy" id="1584"/>
    <lineage>
        <taxon>Bacteria</taxon>
        <taxon>Bacillati</taxon>
        <taxon>Bacillota</taxon>
        <taxon>Bacilli</taxon>
        <taxon>Lactobacillales</taxon>
        <taxon>Lactobacillaceae</taxon>
        <taxon>Lactobacillus</taxon>
    </lineage>
</organism>
<evidence type="ECO:0000313" key="1">
    <source>
        <dbReference type="EMBL" id="RZM17330.1"/>
    </source>
</evidence>
<proteinExistence type="predicted"/>
<evidence type="ECO:0000313" key="2">
    <source>
        <dbReference type="Proteomes" id="UP000292818"/>
    </source>
</evidence>